<sequence>MGRHPYSVPGFCWAGKDGVWVGRFDEEERLAYGYSKSTSNNMLPKAVMEGSRSNATKESINEDNSLSKMVKNVEYHSTLANLKSILGQGGTSIYLL</sequence>
<reference evidence="1" key="2">
    <citation type="submission" date="2022-01" db="EMBL/GenBank/DDBJ databases">
        <authorList>
            <person name="Yamashiro T."/>
            <person name="Shiraishi A."/>
            <person name="Satake H."/>
            <person name="Nakayama K."/>
        </authorList>
    </citation>
    <scope>NUCLEOTIDE SEQUENCE</scope>
</reference>
<comment type="caution">
    <text evidence="1">The sequence shown here is derived from an EMBL/GenBank/DDBJ whole genome shotgun (WGS) entry which is preliminary data.</text>
</comment>
<organism evidence="1 2">
    <name type="scientific">Tanacetum coccineum</name>
    <dbReference type="NCBI Taxonomy" id="301880"/>
    <lineage>
        <taxon>Eukaryota</taxon>
        <taxon>Viridiplantae</taxon>
        <taxon>Streptophyta</taxon>
        <taxon>Embryophyta</taxon>
        <taxon>Tracheophyta</taxon>
        <taxon>Spermatophyta</taxon>
        <taxon>Magnoliopsida</taxon>
        <taxon>eudicotyledons</taxon>
        <taxon>Gunneridae</taxon>
        <taxon>Pentapetalae</taxon>
        <taxon>asterids</taxon>
        <taxon>campanulids</taxon>
        <taxon>Asterales</taxon>
        <taxon>Asteraceae</taxon>
        <taxon>Asteroideae</taxon>
        <taxon>Anthemideae</taxon>
        <taxon>Anthemidinae</taxon>
        <taxon>Tanacetum</taxon>
    </lineage>
</organism>
<evidence type="ECO:0000313" key="2">
    <source>
        <dbReference type="Proteomes" id="UP001151760"/>
    </source>
</evidence>
<accession>A0ABQ5BSV9</accession>
<protein>
    <submittedName>
        <fullName evidence="1">Uncharacterized protein</fullName>
    </submittedName>
</protein>
<proteinExistence type="predicted"/>
<name>A0ABQ5BSV9_9ASTR</name>
<evidence type="ECO:0000313" key="1">
    <source>
        <dbReference type="EMBL" id="GJT17359.1"/>
    </source>
</evidence>
<dbReference type="Proteomes" id="UP001151760">
    <property type="component" value="Unassembled WGS sequence"/>
</dbReference>
<keyword evidence="2" id="KW-1185">Reference proteome</keyword>
<gene>
    <name evidence="1" type="ORF">Tco_0876065</name>
</gene>
<dbReference type="EMBL" id="BQNB010013550">
    <property type="protein sequence ID" value="GJT17359.1"/>
    <property type="molecule type" value="Genomic_DNA"/>
</dbReference>
<reference evidence="1" key="1">
    <citation type="journal article" date="2022" name="Int. J. Mol. Sci.">
        <title>Draft Genome of Tanacetum Coccineum: Genomic Comparison of Closely Related Tanacetum-Family Plants.</title>
        <authorList>
            <person name="Yamashiro T."/>
            <person name="Shiraishi A."/>
            <person name="Nakayama K."/>
            <person name="Satake H."/>
        </authorList>
    </citation>
    <scope>NUCLEOTIDE SEQUENCE</scope>
</reference>